<comment type="caution">
    <text evidence="3">The sequence shown here is derived from an EMBL/GenBank/DDBJ whole genome shotgun (WGS) entry which is preliminary data.</text>
</comment>
<dbReference type="InterPro" id="IPR020904">
    <property type="entry name" value="Sc_DH/Rdtase_CS"/>
</dbReference>
<name>A0A4S1XEN8_9SPHN</name>
<dbReference type="PROSITE" id="PS00061">
    <property type="entry name" value="ADH_SHORT"/>
    <property type="match status" value="1"/>
</dbReference>
<comment type="similarity">
    <text evidence="1">Belongs to the short-chain dehydrogenases/reductases (SDR) family.</text>
</comment>
<organism evidence="3 4">
    <name type="scientific">Sphingomonas gei</name>
    <dbReference type="NCBI Taxonomy" id="1395960"/>
    <lineage>
        <taxon>Bacteria</taxon>
        <taxon>Pseudomonadati</taxon>
        <taxon>Pseudomonadota</taxon>
        <taxon>Alphaproteobacteria</taxon>
        <taxon>Sphingomonadales</taxon>
        <taxon>Sphingomonadaceae</taxon>
        <taxon>Sphingomonas</taxon>
    </lineage>
</organism>
<evidence type="ECO:0000259" key="2">
    <source>
        <dbReference type="SMART" id="SM00822"/>
    </source>
</evidence>
<dbReference type="SMART" id="SM00822">
    <property type="entry name" value="PKS_KR"/>
    <property type="match status" value="1"/>
</dbReference>
<dbReference type="Proteomes" id="UP000306147">
    <property type="component" value="Unassembled WGS sequence"/>
</dbReference>
<dbReference type="GO" id="GO:0016616">
    <property type="term" value="F:oxidoreductase activity, acting on the CH-OH group of donors, NAD or NADP as acceptor"/>
    <property type="evidence" value="ECO:0007669"/>
    <property type="project" value="TreeGrafter"/>
</dbReference>
<protein>
    <submittedName>
        <fullName evidence="3">SDR family oxidoreductase</fullName>
    </submittedName>
</protein>
<proteinExistence type="inferred from homology"/>
<dbReference type="InterPro" id="IPR036291">
    <property type="entry name" value="NAD(P)-bd_dom_sf"/>
</dbReference>
<evidence type="ECO:0000256" key="1">
    <source>
        <dbReference type="ARBA" id="ARBA00006484"/>
    </source>
</evidence>
<evidence type="ECO:0000313" key="3">
    <source>
        <dbReference type="EMBL" id="TGX55029.1"/>
    </source>
</evidence>
<dbReference type="PRINTS" id="PR00080">
    <property type="entry name" value="SDRFAMILY"/>
</dbReference>
<dbReference type="SUPFAM" id="SSF51735">
    <property type="entry name" value="NAD(P)-binding Rossmann-fold domains"/>
    <property type="match status" value="1"/>
</dbReference>
<dbReference type="InterPro" id="IPR002347">
    <property type="entry name" value="SDR_fam"/>
</dbReference>
<dbReference type="RefSeq" id="WP_135962923.1">
    <property type="nucleotide sequence ID" value="NZ_SRXT01000002.1"/>
</dbReference>
<accession>A0A4S1XEN8</accession>
<gene>
    <name evidence="3" type="ORF">E5A73_06215</name>
</gene>
<dbReference type="PANTHER" id="PTHR42760">
    <property type="entry name" value="SHORT-CHAIN DEHYDROGENASES/REDUCTASES FAMILY MEMBER"/>
    <property type="match status" value="1"/>
</dbReference>
<dbReference type="Pfam" id="PF13561">
    <property type="entry name" value="adh_short_C2"/>
    <property type="match status" value="1"/>
</dbReference>
<dbReference type="EMBL" id="SRXT01000002">
    <property type="protein sequence ID" value="TGX55029.1"/>
    <property type="molecule type" value="Genomic_DNA"/>
</dbReference>
<dbReference type="OrthoDB" id="154414at2"/>
<dbReference type="PRINTS" id="PR00081">
    <property type="entry name" value="GDHRDH"/>
</dbReference>
<dbReference type="AlphaFoldDB" id="A0A4S1XEN8"/>
<feature type="domain" description="Ketoreductase" evidence="2">
    <location>
        <begin position="8"/>
        <end position="192"/>
    </location>
</feature>
<dbReference type="FunFam" id="3.40.50.720:FF:000084">
    <property type="entry name" value="Short-chain dehydrogenase reductase"/>
    <property type="match status" value="1"/>
</dbReference>
<reference evidence="3 4" key="1">
    <citation type="submission" date="2019-04" db="EMBL/GenBank/DDBJ databases">
        <title>Sphingomonas psychrotolerans sp. nov., isolated from soil in the Tianshan Mountains, Xinjiang, China.</title>
        <authorList>
            <person name="Luo Y."/>
            <person name="Sheng H."/>
        </authorList>
    </citation>
    <scope>NUCLEOTIDE SEQUENCE [LARGE SCALE GENOMIC DNA]</scope>
    <source>
        <strain evidence="3 4">ZFGT-11</strain>
    </source>
</reference>
<dbReference type="CDD" id="cd05233">
    <property type="entry name" value="SDR_c"/>
    <property type="match status" value="1"/>
</dbReference>
<evidence type="ECO:0000313" key="4">
    <source>
        <dbReference type="Proteomes" id="UP000306147"/>
    </source>
</evidence>
<dbReference type="Gene3D" id="3.40.50.720">
    <property type="entry name" value="NAD(P)-binding Rossmann-like Domain"/>
    <property type="match status" value="1"/>
</dbReference>
<dbReference type="PANTHER" id="PTHR42760:SF50">
    <property type="entry name" value="SHORT-CHAIN DEHYDROGENASE-RELATED"/>
    <property type="match status" value="1"/>
</dbReference>
<dbReference type="InterPro" id="IPR057326">
    <property type="entry name" value="KR_dom"/>
</dbReference>
<sequence length="247" mass="24520">MSKKLQGKRALVTGGSRGIGAAIARRLAADGADVVITYVGNHEAAAATVKAIEGAGVKGLAIQADAGDAAAVAAAVNQAADTLGGIDILVHNAGVFGGAPVDQGGYEDFRRVFAVNVDGVAAGTVAAVPHFADGGRVVIVGSVSGDVSMIPGMASYGASKAAVQGLARGWARDLAPRGILVNVIQPGPIDTDMNPADGDMAKIMLPNIPLGRYGRAEEVAALASFLASDESSFITGTTIDIDGGATA</sequence>
<keyword evidence="4" id="KW-1185">Reference proteome</keyword>